<name>A0A9X8D8V0_9BURK</name>
<dbReference type="InterPro" id="IPR036010">
    <property type="entry name" value="2Fe-2S_ferredoxin-like_sf"/>
</dbReference>
<keyword evidence="1" id="KW-0285">Flavoprotein</keyword>
<dbReference type="EMBL" id="QXMN01000002">
    <property type="protein sequence ID" value="RIX84859.1"/>
    <property type="molecule type" value="Genomic_DNA"/>
</dbReference>
<dbReference type="Proteomes" id="UP000265619">
    <property type="component" value="Unassembled WGS sequence"/>
</dbReference>
<protein>
    <submittedName>
        <fullName evidence="9">Oxidoreductase</fullName>
    </submittedName>
</protein>
<dbReference type="AlphaFoldDB" id="A0A9X8D8V0"/>
<dbReference type="GO" id="GO:0046872">
    <property type="term" value="F:metal ion binding"/>
    <property type="evidence" value="ECO:0007669"/>
    <property type="project" value="UniProtKB-KW"/>
</dbReference>
<evidence type="ECO:0000256" key="6">
    <source>
        <dbReference type="ARBA" id="ARBA00023014"/>
    </source>
</evidence>
<dbReference type="PROSITE" id="PS51085">
    <property type="entry name" value="2FE2S_FER_2"/>
    <property type="match status" value="1"/>
</dbReference>
<dbReference type="PRINTS" id="PR00409">
    <property type="entry name" value="PHDIOXRDTASE"/>
</dbReference>
<dbReference type="InterPro" id="IPR012675">
    <property type="entry name" value="Beta-grasp_dom_sf"/>
</dbReference>
<evidence type="ECO:0000313" key="10">
    <source>
        <dbReference type="Proteomes" id="UP000265619"/>
    </source>
</evidence>
<dbReference type="PANTHER" id="PTHR47354:SF1">
    <property type="entry name" value="CARNITINE MONOOXYGENASE REDUCTASE SUBUNIT"/>
    <property type="match status" value="1"/>
</dbReference>
<evidence type="ECO:0000313" key="9">
    <source>
        <dbReference type="EMBL" id="RIX84859.1"/>
    </source>
</evidence>
<dbReference type="Gene3D" id="3.10.20.30">
    <property type="match status" value="1"/>
</dbReference>
<dbReference type="InterPro" id="IPR017927">
    <property type="entry name" value="FAD-bd_FR_type"/>
</dbReference>
<organism evidence="9 10">
    <name type="scientific">Acidovorax cavernicola</name>
    <dbReference type="NCBI Taxonomy" id="1675792"/>
    <lineage>
        <taxon>Bacteria</taxon>
        <taxon>Pseudomonadati</taxon>
        <taxon>Pseudomonadota</taxon>
        <taxon>Betaproteobacteria</taxon>
        <taxon>Burkholderiales</taxon>
        <taxon>Comamonadaceae</taxon>
        <taxon>Acidovorax</taxon>
    </lineage>
</organism>
<evidence type="ECO:0000256" key="4">
    <source>
        <dbReference type="ARBA" id="ARBA00023002"/>
    </source>
</evidence>
<evidence type="ECO:0000256" key="5">
    <source>
        <dbReference type="ARBA" id="ARBA00023004"/>
    </source>
</evidence>
<dbReference type="InterPro" id="IPR001433">
    <property type="entry name" value="OxRdtase_FAD/NAD-bd"/>
</dbReference>
<evidence type="ECO:0000256" key="3">
    <source>
        <dbReference type="ARBA" id="ARBA00022723"/>
    </source>
</evidence>
<accession>A0A9X8D8V0</accession>
<dbReference type="PANTHER" id="PTHR47354">
    <property type="entry name" value="NADH OXIDOREDUCTASE HCR"/>
    <property type="match status" value="1"/>
</dbReference>
<evidence type="ECO:0000259" key="8">
    <source>
        <dbReference type="PROSITE" id="PS51384"/>
    </source>
</evidence>
<dbReference type="Pfam" id="PF00175">
    <property type="entry name" value="NAD_binding_1"/>
    <property type="match status" value="1"/>
</dbReference>
<dbReference type="InterPro" id="IPR039261">
    <property type="entry name" value="FNR_nucleotide-bd"/>
</dbReference>
<dbReference type="GO" id="GO:0016491">
    <property type="term" value="F:oxidoreductase activity"/>
    <property type="evidence" value="ECO:0007669"/>
    <property type="project" value="UniProtKB-KW"/>
</dbReference>
<dbReference type="InterPro" id="IPR001041">
    <property type="entry name" value="2Fe-2S_ferredoxin-type"/>
</dbReference>
<feature type="domain" description="FAD-binding FR-type" evidence="8">
    <location>
        <begin position="10"/>
        <end position="113"/>
    </location>
</feature>
<evidence type="ECO:0000256" key="2">
    <source>
        <dbReference type="ARBA" id="ARBA00022714"/>
    </source>
</evidence>
<keyword evidence="10" id="KW-1185">Reference proteome</keyword>
<dbReference type="SUPFAM" id="SSF52343">
    <property type="entry name" value="Ferredoxin reductase-like, C-terminal NADP-linked domain"/>
    <property type="match status" value="1"/>
</dbReference>
<dbReference type="CDD" id="cd00207">
    <property type="entry name" value="fer2"/>
    <property type="match status" value="1"/>
</dbReference>
<sequence length="326" mass="34489">MTLATSSAATARVPVRVHAMRVLARDIHLLELRRGDGVALPDAAPGAHIDVELPGGLVRQYSLLAGLSTAPGTQVIGVKRDPASRGGSRHLCGELRLNDTLHVSAPRNLFALAPQAPHSVLIAGGIGITPVWSMVRQLIAEGASWELHYAARSRADAALADELLQLPQVHCFFDDEHPGRSLDLAGIVERAAPEAHFYCCGPAPMLAAFEAATVGRSPTQVHVEHFAPRAPEPSTSTNAPCTIRLQRQNREVVLAPGQSVLAALRAQGIDAPSSCEQGICGACETPVLEGEVEHRDSILSSAERTANASMMICCSLPRGPLLVLDL</sequence>
<dbReference type="Gene3D" id="3.40.50.80">
    <property type="entry name" value="Nucleotide-binding domain of ferredoxin-NADP reductase (FNR) module"/>
    <property type="match status" value="1"/>
</dbReference>
<evidence type="ECO:0000256" key="1">
    <source>
        <dbReference type="ARBA" id="ARBA00022630"/>
    </source>
</evidence>
<keyword evidence="2" id="KW-0001">2Fe-2S</keyword>
<dbReference type="Gene3D" id="2.40.30.10">
    <property type="entry name" value="Translation factors"/>
    <property type="match status" value="1"/>
</dbReference>
<dbReference type="SUPFAM" id="SSF54292">
    <property type="entry name" value="2Fe-2S ferredoxin-like"/>
    <property type="match status" value="1"/>
</dbReference>
<feature type="domain" description="2Fe-2S ferredoxin-type" evidence="7">
    <location>
        <begin position="241"/>
        <end position="326"/>
    </location>
</feature>
<dbReference type="OrthoDB" id="370747at2"/>
<dbReference type="SUPFAM" id="SSF63380">
    <property type="entry name" value="Riboflavin synthase domain-like"/>
    <property type="match status" value="1"/>
</dbReference>
<dbReference type="GO" id="GO:0051537">
    <property type="term" value="F:2 iron, 2 sulfur cluster binding"/>
    <property type="evidence" value="ECO:0007669"/>
    <property type="project" value="UniProtKB-KW"/>
</dbReference>
<dbReference type="RefSeq" id="WP_119552213.1">
    <property type="nucleotide sequence ID" value="NZ_QXMN01000002.1"/>
</dbReference>
<reference evidence="9 10" key="1">
    <citation type="submission" date="2018-09" db="EMBL/GenBank/DDBJ databases">
        <title>Acidovorax cavernicola nov. sp. isolated from Gruta de las Maravillas (Aracena, Spain).</title>
        <authorList>
            <person name="Jurado V."/>
            <person name="Gutierrez-Patricio S."/>
            <person name="Gonzalez-Pimentel J.L."/>
            <person name="Miller A.Z."/>
            <person name="Laiz L."/>
            <person name="Saiz-Jimenez C."/>
        </authorList>
    </citation>
    <scope>NUCLEOTIDE SEQUENCE [LARGE SCALE GENOMIC DNA]</scope>
    <source>
        <strain evidence="9 10">1011MAR4D40.2</strain>
    </source>
</reference>
<comment type="caution">
    <text evidence="9">The sequence shown here is derived from an EMBL/GenBank/DDBJ whole genome shotgun (WGS) entry which is preliminary data.</text>
</comment>
<dbReference type="CDD" id="cd06185">
    <property type="entry name" value="PDR_like"/>
    <property type="match status" value="1"/>
</dbReference>
<keyword evidence="5" id="KW-0408">Iron</keyword>
<keyword evidence="3" id="KW-0479">Metal-binding</keyword>
<evidence type="ECO:0000259" key="7">
    <source>
        <dbReference type="PROSITE" id="PS51085"/>
    </source>
</evidence>
<proteinExistence type="predicted"/>
<dbReference type="InterPro" id="IPR050415">
    <property type="entry name" value="MRET"/>
</dbReference>
<gene>
    <name evidence="9" type="ORF">D3H34_04355</name>
</gene>
<dbReference type="InterPro" id="IPR006058">
    <property type="entry name" value="2Fe2S_fd_BS"/>
</dbReference>
<dbReference type="Pfam" id="PF00111">
    <property type="entry name" value="Fer2"/>
    <property type="match status" value="1"/>
</dbReference>
<keyword evidence="4" id="KW-0560">Oxidoreductase</keyword>
<dbReference type="PROSITE" id="PS00197">
    <property type="entry name" value="2FE2S_FER_1"/>
    <property type="match status" value="1"/>
</dbReference>
<dbReference type="PROSITE" id="PS51384">
    <property type="entry name" value="FAD_FR"/>
    <property type="match status" value="1"/>
</dbReference>
<keyword evidence="6" id="KW-0411">Iron-sulfur</keyword>
<dbReference type="InterPro" id="IPR017938">
    <property type="entry name" value="Riboflavin_synthase-like_b-brl"/>
</dbReference>